<feature type="domain" description="DUF1330" evidence="1">
    <location>
        <begin position="2"/>
        <end position="95"/>
    </location>
</feature>
<dbReference type="InterPro" id="IPR011008">
    <property type="entry name" value="Dimeric_a/b-barrel"/>
</dbReference>
<evidence type="ECO:0000313" key="3">
    <source>
        <dbReference type="Proteomes" id="UP000281112"/>
    </source>
</evidence>
<gene>
    <name evidence="2" type="ORF">EES38_15745</name>
</gene>
<dbReference type="Gene3D" id="3.30.70.100">
    <property type="match status" value="1"/>
</dbReference>
<dbReference type="InterPro" id="IPR010753">
    <property type="entry name" value="DUF1330"/>
</dbReference>
<dbReference type="EMBL" id="RJVQ01000007">
    <property type="protein sequence ID" value="RQW62168.1"/>
    <property type="molecule type" value="Genomic_DNA"/>
</dbReference>
<comment type="caution">
    <text evidence="2">The sequence shown here is derived from an EMBL/GenBank/DDBJ whole genome shotgun (WGS) entry which is preliminary data.</text>
</comment>
<dbReference type="RefSeq" id="WP_124938162.1">
    <property type="nucleotide sequence ID" value="NZ_RJVQ01000007.1"/>
</dbReference>
<accession>A0A3N9TD99</accession>
<proteinExistence type="predicted"/>
<dbReference type="AlphaFoldDB" id="A0A3N9TD99"/>
<protein>
    <submittedName>
        <fullName evidence="2">DUF1330 domain-containing protein</fullName>
    </submittedName>
</protein>
<dbReference type="PANTHER" id="PTHR41521">
    <property type="match status" value="1"/>
</dbReference>
<evidence type="ECO:0000313" key="2">
    <source>
        <dbReference type="EMBL" id="RQW62168.1"/>
    </source>
</evidence>
<keyword evidence="3" id="KW-1185">Reference proteome</keyword>
<dbReference type="Pfam" id="PF07045">
    <property type="entry name" value="DUF1330"/>
    <property type="match status" value="1"/>
</dbReference>
<organism evidence="2 3">
    <name type="scientific">Vibrio viridaestus</name>
    <dbReference type="NCBI Taxonomy" id="2487322"/>
    <lineage>
        <taxon>Bacteria</taxon>
        <taxon>Pseudomonadati</taxon>
        <taxon>Pseudomonadota</taxon>
        <taxon>Gammaproteobacteria</taxon>
        <taxon>Vibrionales</taxon>
        <taxon>Vibrionaceae</taxon>
        <taxon>Vibrio</taxon>
    </lineage>
</organism>
<dbReference type="SUPFAM" id="SSF54909">
    <property type="entry name" value="Dimeric alpha+beta barrel"/>
    <property type="match status" value="1"/>
</dbReference>
<sequence length="98" mass="11086">MKGYWVAFVHVDNEEQYSHYLALAPAALKKYGAKMLSRGEDISIIEGFETPPQRAVVFEFESYETALACYHSPEYQQARNHRIDSASANIIIMNGLSV</sequence>
<name>A0A3N9TD99_9VIBR</name>
<dbReference type="Proteomes" id="UP000281112">
    <property type="component" value="Unassembled WGS sequence"/>
</dbReference>
<evidence type="ECO:0000259" key="1">
    <source>
        <dbReference type="Pfam" id="PF07045"/>
    </source>
</evidence>
<dbReference type="PANTHER" id="PTHR41521:SF4">
    <property type="entry name" value="BLR0684 PROTEIN"/>
    <property type="match status" value="1"/>
</dbReference>
<reference evidence="2 3" key="1">
    <citation type="submission" date="2018-11" db="EMBL/GenBank/DDBJ databases">
        <title>Vibrio LJC006 sp. nov., isolated from seawater during the bloom of the enteromorpha.</title>
        <authorList>
            <person name="Liang J."/>
        </authorList>
    </citation>
    <scope>NUCLEOTIDE SEQUENCE [LARGE SCALE GENOMIC DNA]</scope>
    <source>
        <strain evidence="2 3">LJC006</strain>
    </source>
</reference>
<dbReference type="OrthoDB" id="9806380at2"/>